<comment type="similarity">
    <text evidence="2">Belongs to the bacterial solute-binding protein 1 family.</text>
</comment>
<evidence type="ECO:0000256" key="4">
    <source>
        <dbReference type="ARBA" id="ARBA00022729"/>
    </source>
</evidence>
<dbReference type="Pfam" id="PF01547">
    <property type="entry name" value="SBP_bac_1"/>
    <property type="match status" value="1"/>
</dbReference>
<dbReference type="InterPro" id="IPR022386">
    <property type="entry name" value="Chitin_NgcE"/>
</dbReference>
<dbReference type="InterPro" id="IPR006059">
    <property type="entry name" value="SBP"/>
</dbReference>
<gene>
    <name evidence="5" type="ORF">SAMN06264365_112117</name>
</gene>
<keyword evidence="3" id="KW-0813">Transport</keyword>
<dbReference type="EMBL" id="FZNR01000012">
    <property type="protein sequence ID" value="SNS24172.1"/>
    <property type="molecule type" value="Genomic_DNA"/>
</dbReference>
<dbReference type="RefSeq" id="WP_179277317.1">
    <property type="nucleotide sequence ID" value="NZ_BOMU01000064.1"/>
</dbReference>
<evidence type="ECO:0000313" key="6">
    <source>
        <dbReference type="Proteomes" id="UP000198415"/>
    </source>
</evidence>
<proteinExistence type="inferred from homology"/>
<dbReference type="GO" id="GO:0030313">
    <property type="term" value="C:cell envelope"/>
    <property type="evidence" value="ECO:0007669"/>
    <property type="project" value="UniProtKB-SubCell"/>
</dbReference>
<evidence type="ECO:0000313" key="5">
    <source>
        <dbReference type="EMBL" id="SNS24172.1"/>
    </source>
</evidence>
<evidence type="ECO:0000256" key="2">
    <source>
        <dbReference type="ARBA" id="ARBA00008520"/>
    </source>
</evidence>
<sequence>MEYRISRRGLLQGAAGVAATGALSGCAMGGSGSNAAAKGETSANNPLGVKEDAPLEVVIFNGGFGEEYARAHEAMYRERYPKAEIKHSATQKIAETLQPRFVAGDPPDVVDNSGGSQIDFNGLVSQGALADLGELLDAPSLDDPSRKVRDTLLPGIVDVGTYDGKFLALNYAYSAYGVWYSQKLFEARGWEYPKTWDGMIALCKKIKAAGIAPWTYPGVHARYMSWPILTAAGKLGGLDVIKAIDNLEPGAWQHDAVKAAAEAYYQLAVDGYLQPGAEGMDHVQSQTEWCRGHAAFVSCGSWLENEQKPVTPPDFRMAVAPTPSLTTSDKMPFGAFRGTGSEPFIVPAKGENVRGGLEYLRVMLSRKAAADFTGKVSSLTAVAGATDGVKLSGGLTSVTALIDASQGGAFTWLYSTYYRKLERERVNAATLELLTKRITAAQWCDQVQRSADEFARDPAVKKYKRA</sequence>
<protein>
    <submittedName>
        <fullName evidence="5">N-acetylglucosamine transport system substrate-binding protein</fullName>
    </submittedName>
</protein>
<evidence type="ECO:0000256" key="1">
    <source>
        <dbReference type="ARBA" id="ARBA00004196"/>
    </source>
</evidence>
<dbReference type="InterPro" id="IPR050490">
    <property type="entry name" value="Bact_solute-bd_prot1"/>
</dbReference>
<dbReference type="PANTHER" id="PTHR43649">
    <property type="entry name" value="ARABINOSE-BINDING PROTEIN-RELATED"/>
    <property type="match status" value="1"/>
</dbReference>
<dbReference type="NCBIfam" id="TIGR03851">
    <property type="entry name" value="chitin_NgcE"/>
    <property type="match status" value="1"/>
</dbReference>
<dbReference type="Proteomes" id="UP000198415">
    <property type="component" value="Unassembled WGS sequence"/>
</dbReference>
<dbReference type="SUPFAM" id="SSF53850">
    <property type="entry name" value="Periplasmic binding protein-like II"/>
    <property type="match status" value="1"/>
</dbReference>
<accession>A0A239CWE6</accession>
<keyword evidence="6" id="KW-1185">Reference proteome</keyword>
<dbReference type="InterPro" id="IPR006311">
    <property type="entry name" value="TAT_signal"/>
</dbReference>
<dbReference type="PROSITE" id="PS51318">
    <property type="entry name" value="TAT"/>
    <property type="match status" value="1"/>
</dbReference>
<reference evidence="5 6" key="1">
    <citation type="submission" date="2017-06" db="EMBL/GenBank/DDBJ databases">
        <authorList>
            <person name="Kim H.J."/>
            <person name="Triplett B.A."/>
        </authorList>
    </citation>
    <scope>NUCLEOTIDE SEQUENCE [LARGE SCALE GENOMIC DNA]</scope>
    <source>
        <strain evidence="5 6">DSM 43151</strain>
    </source>
</reference>
<comment type="subcellular location">
    <subcellularLocation>
        <location evidence="1">Cell envelope</location>
    </subcellularLocation>
</comment>
<dbReference type="AlphaFoldDB" id="A0A239CWE6"/>
<dbReference type="PROSITE" id="PS51257">
    <property type="entry name" value="PROKAR_LIPOPROTEIN"/>
    <property type="match status" value="1"/>
</dbReference>
<organism evidence="5 6">
    <name type="scientific">Actinoplanes regularis</name>
    <dbReference type="NCBI Taxonomy" id="52697"/>
    <lineage>
        <taxon>Bacteria</taxon>
        <taxon>Bacillati</taxon>
        <taxon>Actinomycetota</taxon>
        <taxon>Actinomycetes</taxon>
        <taxon>Micromonosporales</taxon>
        <taxon>Micromonosporaceae</taxon>
        <taxon>Actinoplanes</taxon>
    </lineage>
</organism>
<dbReference type="PANTHER" id="PTHR43649:SF31">
    <property type="entry name" value="SN-GLYCEROL-3-PHOSPHATE-BINDING PERIPLASMIC PROTEIN UGPB"/>
    <property type="match status" value="1"/>
</dbReference>
<keyword evidence="4" id="KW-0732">Signal</keyword>
<name>A0A239CWE6_9ACTN</name>
<evidence type="ECO:0000256" key="3">
    <source>
        <dbReference type="ARBA" id="ARBA00022448"/>
    </source>
</evidence>
<dbReference type="Gene3D" id="3.40.190.10">
    <property type="entry name" value="Periplasmic binding protein-like II"/>
    <property type="match status" value="2"/>
</dbReference>